<keyword evidence="4" id="KW-0560">Oxidoreductase</keyword>
<dbReference type="GO" id="GO:0004497">
    <property type="term" value="F:monooxygenase activity"/>
    <property type="evidence" value="ECO:0007669"/>
    <property type="project" value="InterPro"/>
</dbReference>
<name>A0A9Q9AUN0_9PEZI</name>
<accession>A0A9Q9AUN0</accession>
<evidence type="ECO:0000256" key="4">
    <source>
        <dbReference type="ARBA" id="ARBA00023002"/>
    </source>
</evidence>
<comment type="similarity">
    <text evidence="1">Belongs to the paxM FAD-dependent monooxygenase family.</text>
</comment>
<reference evidence="7" key="1">
    <citation type="submission" date="2022-06" db="EMBL/GenBank/DDBJ databases">
        <title>Complete genome sequences of two strains of the flax pathogen Septoria linicola.</title>
        <authorList>
            <person name="Lapalu N."/>
            <person name="Simon A."/>
            <person name="Demenou B."/>
            <person name="Paumier D."/>
            <person name="Guillot M.-P."/>
            <person name="Gout L."/>
            <person name="Valade R."/>
        </authorList>
    </citation>
    <scope>NUCLEOTIDE SEQUENCE</scope>
    <source>
        <strain evidence="7">SE15195</strain>
    </source>
</reference>
<evidence type="ECO:0000259" key="6">
    <source>
        <dbReference type="Pfam" id="PF01494"/>
    </source>
</evidence>
<dbReference type="InterPro" id="IPR036188">
    <property type="entry name" value="FAD/NAD-bd_sf"/>
</dbReference>
<feature type="domain" description="FAD-binding" evidence="6">
    <location>
        <begin position="6"/>
        <end position="78"/>
    </location>
</feature>
<keyword evidence="2" id="KW-0285">Flavoprotein</keyword>
<keyword evidence="5" id="KW-1133">Transmembrane helix</keyword>
<dbReference type="PANTHER" id="PTHR47356:SF2">
    <property type="entry name" value="FAD-BINDING DOMAIN-CONTAINING PROTEIN-RELATED"/>
    <property type="match status" value="1"/>
</dbReference>
<dbReference type="Gene3D" id="3.50.50.60">
    <property type="entry name" value="FAD/NAD(P)-binding domain"/>
    <property type="match status" value="1"/>
</dbReference>
<evidence type="ECO:0000313" key="8">
    <source>
        <dbReference type="Proteomes" id="UP001056384"/>
    </source>
</evidence>
<dbReference type="Proteomes" id="UP001056384">
    <property type="component" value="Chromosome 4"/>
</dbReference>
<dbReference type="SUPFAM" id="SSF51905">
    <property type="entry name" value="FAD/NAD(P)-binding domain"/>
    <property type="match status" value="1"/>
</dbReference>
<organism evidence="7 8">
    <name type="scientific">Septoria linicola</name>
    <dbReference type="NCBI Taxonomy" id="215465"/>
    <lineage>
        <taxon>Eukaryota</taxon>
        <taxon>Fungi</taxon>
        <taxon>Dikarya</taxon>
        <taxon>Ascomycota</taxon>
        <taxon>Pezizomycotina</taxon>
        <taxon>Dothideomycetes</taxon>
        <taxon>Dothideomycetidae</taxon>
        <taxon>Mycosphaerellales</taxon>
        <taxon>Mycosphaerellaceae</taxon>
        <taxon>Septoria</taxon>
    </lineage>
</organism>
<dbReference type="InterPro" id="IPR050562">
    <property type="entry name" value="FAD_mOase_fung"/>
</dbReference>
<dbReference type="GO" id="GO:0071949">
    <property type="term" value="F:FAD binding"/>
    <property type="evidence" value="ECO:0007669"/>
    <property type="project" value="InterPro"/>
</dbReference>
<evidence type="ECO:0000256" key="3">
    <source>
        <dbReference type="ARBA" id="ARBA00022827"/>
    </source>
</evidence>
<dbReference type="AlphaFoldDB" id="A0A9Q9AUN0"/>
<dbReference type="Pfam" id="PF01494">
    <property type="entry name" value="FAD_binding_3"/>
    <property type="match status" value="1"/>
</dbReference>
<feature type="transmembrane region" description="Helical" evidence="5">
    <location>
        <begin position="6"/>
        <end position="24"/>
    </location>
</feature>
<keyword evidence="5" id="KW-0472">Membrane</keyword>
<proteinExistence type="inferred from homology"/>
<dbReference type="PANTHER" id="PTHR47356">
    <property type="entry name" value="FAD-DEPENDENT MONOOXYGENASE ASQG-RELATED"/>
    <property type="match status" value="1"/>
</dbReference>
<dbReference type="EMBL" id="CP099421">
    <property type="protein sequence ID" value="USW52840.1"/>
    <property type="molecule type" value="Genomic_DNA"/>
</dbReference>
<evidence type="ECO:0000256" key="2">
    <source>
        <dbReference type="ARBA" id="ARBA00022630"/>
    </source>
</evidence>
<keyword evidence="3" id="KW-0274">FAD</keyword>
<dbReference type="InterPro" id="IPR002938">
    <property type="entry name" value="FAD-bd"/>
</dbReference>
<keyword evidence="5" id="KW-0812">Transmembrane</keyword>
<protein>
    <submittedName>
        <fullName evidence="7">FAD-binding domain, FAD/NAD(P)-binding domain superfamily</fullName>
    </submittedName>
</protein>
<evidence type="ECO:0000256" key="5">
    <source>
        <dbReference type="SAM" id="Phobius"/>
    </source>
</evidence>
<evidence type="ECO:0000313" key="7">
    <source>
        <dbReference type="EMBL" id="USW52840.1"/>
    </source>
</evidence>
<gene>
    <name evidence="7" type="ORF">Slin15195_G061590</name>
</gene>
<keyword evidence="8" id="KW-1185">Reference proteome</keyword>
<sequence>MDNGHASVLIAGGSIAGLMLANLLELASVDYLVLDKYRTIAPDLGASIGISANSARLLDQIGVWNKLEQLYDREDVYTQQIDGMNGYWHKFMAQYIVPFLIKDESSMIKLWSERILGAARFDFAEMPHQPHSILYDDEKPLKPDAGPYSVGTVCALGATIFSICVASRMFFEICGGGEGDSVAGEFKGAGWCEKGGTRVDLRLGRPWTKE</sequence>
<evidence type="ECO:0000256" key="1">
    <source>
        <dbReference type="ARBA" id="ARBA00007992"/>
    </source>
</evidence>